<proteinExistence type="predicted"/>
<gene>
    <name evidence="2" type="ORF">CJN711_LOCUS17504</name>
</gene>
<dbReference type="AlphaFoldDB" id="A0A815EMT5"/>
<feature type="non-terminal residue" evidence="2">
    <location>
        <position position="350"/>
    </location>
</feature>
<feature type="compositionally biased region" description="Low complexity" evidence="1">
    <location>
        <begin position="9"/>
        <end position="20"/>
    </location>
</feature>
<evidence type="ECO:0000256" key="1">
    <source>
        <dbReference type="SAM" id="MobiDB-lite"/>
    </source>
</evidence>
<dbReference type="EMBL" id="CAJNOV010008147">
    <property type="protein sequence ID" value="CAF1312483.1"/>
    <property type="molecule type" value="Genomic_DNA"/>
</dbReference>
<feature type="compositionally biased region" description="Polar residues" evidence="1">
    <location>
        <begin position="157"/>
        <end position="177"/>
    </location>
</feature>
<reference evidence="2" key="1">
    <citation type="submission" date="2021-02" db="EMBL/GenBank/DDBJ databases">
        <authorList>
            <person name="Nowell W R."/>
        </authorList>
    </citation>
    <scope>NUCLEOTIDE SEQUENCE</scope>
</reference>
<feature type="region of interest" description="Disordered" evidence="1">
    <location>
        <begin position="70"/>
        <end position="122"/>
    </location>
</feature>
<comment type="caution">
    <text evidence="2">The sequence shown here is derived from an EMBL/GenBank/DDBJ whole genome shotgun (WGS) entry which is preliminary data.</text>
</comment>
<feature type="compositionally biased region" description="Low complexity" evidence="1">
    <location>
        <begin position="79"/>
        <end position="110"/>
    </location>
</feature>
<feature type="region of interest" description="Disordered" evidence="1">
    <location>
        <begin position="1"/>
        <end position="22"/>
    </location>
</feature>
<protein>
    <submittedName>
        <fullName evidence="2">Uncharacterized protein</fullName>
    </submittedName>
</protein>
<evidence type="ECO:0000313" key="2">
    <source>
        <dbReference type="EMBL" id="CAF1312483.1"/>
    </source>
</evidence>
<feature type="compositionally biased region" description="Polar residues" evidence="1">
    <location>
        <begin position="111"/>
        <end position="122"/>
    </location>
</feature>
<organism evidence="2 3">
    <name type="scientific">Rotaria magnacalcarata</name>
    <dbReference type="NCBI Taxonomy" id="392030"/>
    <lineage>
        <taxon>Eukaryota</taxon>
        <taxon>Metazoa</taxon>
        <taxon>Spiralia</taxon>
        <taxon>Gnathifera</taxon>
        <taxon>Rotifera</taxon>
        <taxon>Eurotatoria</taxon>
        <taxon>Bdelloidea</taxon>
        <taxon>Philodinida</taxon>
        <taxon>Philodinidae</taxon>
        <taxon>Rotaria</taxon>
    </lineage>
</organism>
<sequence length="350" mass="38334">AKSQTLPIPNSAPSSSSSANKAGSWAQTLFAGTNSGNSNVPSTSSHIMLDYDTQENTFTESSSIAAYNQQATNAPKSRSATNQQSTSWNTSNNVSNTLLQDTQRPQQQTQNDAIQLQQSHHITSGHSLTSALTWPSNVQQQQPILSQQSLSGLLWANQNSSSSNKPIMTNNNKSSAPWTEIKPTPSLSTITPEKIISTNDETRKIESEAKYILNTTRTQDALSRWTQAQFKDNFKDVDVPTLVQLLKDIDDAGEIIEYVQPYIGTVSKAKEFTNDFLLKRKQLANAEPDLDNERLIELVMAPTSCNDNSGSGGDEGFQLASSNGQKKKAKKLKGQKIDGRQREDVDKVPT</sequence>
<name>A0A815EMT5_9BILA</name>
<feature type="compositionally biased region" description="Basic and acidic residues" evidence="1">
    <location>
        <begin position="335"/>
        <end position="350"/>
    </location>
</feature>
<dbReference type="Proteomes" id="UP000663855">
    <property type="component" value="Unassembled WGS sequence"/>
</dbReference>
<feature type="compositionally biased region" description="Basic residues" evidence="1">
    <location>
        <begin position="325"/>
        <end position="334"/>
    </location>
</feature>
<evidence type="ECO:0000313" key="3">
    <source>
        <dbReference type="Proteomes" id="UP000663855"/>
    </source>
</evidence>
<feature type="region of interest" description="Disordered" evidence="1">
    <location>
        <begin position="157"/>
        <end position="184"/>
    </location>
</feature>
<accession>A0A815EMT5</accession>
<feature type="region of interest" description="Disordered" evidence="1">
    <location>
        <begin position="307"/>
        <end position="350"/>
    </location>
</feature>